<accession>A0AAE4MB00</accession>
<protein>
    <submittedName>
        <fullName evidence="2">Uncharacterized protein</fullName>
    </submittedName>
</protein>
<comment type="caution">
    <text evidence="2">The sequence shown here is derived from an EMBL/GenBank/DDBJ whole genome shotgun (WGS) entry which is preliminary data.</text>
</comment>
<dbReference type="EMBL" id="JAWDKA010000001">
    <property type="protein sequence ID" value="MDV0440924.1"/>
    <property type="molecule type" value="Genomic_DNA"/>
</dbReference>
<evidence type="ECO:0000256" key="1">
    <source>
        <dbReference type="SAM" id="Phobius"/>
    </source>
</evidence>
<keyword evidence="3" id="KW-1185">Reference proteome</keyword>
<dbReference type="Proteomes" id="UP001273136">
    <property type="component" value="Unassembled WGS sequence"/>
</dbReference>
<evidence type="ECO:0000313" key="2">
    <source>
        <dbReference type="EMBL" id="MDV0440924.1"/>
    </source>
</evidence>
<keyword evidence="1" id="KW-0472">Membrane</keyword>
<dbReference type="RefSeq" id="WP_338093319.1">
    <property type="nucleotide sequence ID" value="NZ_JAWDKA010000001.1"/>
</dbReference>
<sequence>MCGLLIFSAGVAADEEYWITIDPIPDQMLGSTYIINGETNLPIGSRLLFEHVWTSDKKCRDNTRLYIRSSDDGVFSRVLEVQKSTGDTNIWYTSVDTSRCGKENNFTTRIYFLDTTAWNKTTYNLIIPSSNQTQTPGFGLGILVLAFTTAVVMSLLRKK</sequence>
<organism evidence="2 3">
    <name type="scientific">Methanorbis furvi</name>
    <dbReference type="NCBI Taxonomy" id="3028299"/>
    <lineage>
        <taxon>Archaea</taxon>
        <taxon>Methanobacteriati</taxon>
        <taxon>Methanobacteriota</taxon>
        <taxon>Stenosarchaea group</taxon>
        <taxon>Methanomicrobia</taxon>
        <taxon>Methanomicrobiales</taxon>
        <taxon>Methanocorpusculaceae</taxon>
        <taxon>Methanorbis</taxon>
    </lineage>
</organism>
<evidence type="ECO:0000313" key="3">
    <source>
        <dbReference type="Proteomes" id="UP001273136"/>
    </source>
</evidence>
<proteinExistence type="predicted"/>
<gene>
    <name evidence="2" type="ORF">McpAg1_01010</name>
</gene>
<keyword evidence="1" id="KW-1133">Transmembrane helix</keyword>
<dbReference type="AlphaFoldDB" id="A0AAE4MB00"/>
<name>A0AAE4MB00_9EURY</name>
<keyword evidence="1" id="KW-0812">Transmembrane</keyword>
<reference evidence="2" key="1">
    <citation type="submission" date="2023-06" db="EMBL/GenBank/DDBJ databases">
        <title>Genome sequence of Methancorpusculaceae sp. Ag1.</title>
        <authorList>
            <person name="Protasov E."/>
            <person name="Platt K."/>
            <person name="Poehlein A."/>
            <person name="Daniel R."/>
            <person name="Brune A."/>
        </authorList>
    </citation>
    <scope>NUCLEOTIDE SEQUENCE</scope>
    <source>
        <strain evidence="2">Ag1</strain>
    </source>
</reference>
<feature type="transmembrane region" description="Helical" evidence="1">
    <location>
        <begin position="137"/>
        <end position="156"/>
    </location>
</feature>